<evidence type="ECO:0000256" key="3">
    <source>
        <dbReference type="ARBA" id="ARBA00023273"/>
    </source>
</evidence>
<feature type="domain" description="Laminin N-terminal" evidence="13">
    <location>
        <begin position="278"/>
        <end position="511"/>
    </location>
</feature>
<feature type="region of interest" description="Disordered" evidence="7">
    <location>
        <begin position="4987"/>
        <end position="5006"/>
    </location>
</feature>
<keyword evidence="2 6" id="KW-1015">Disulfide bond</keyword>
<dbReference type="SUPFAM" id="SSF57196">
    <property type="entry name" value="EGF/Laminin"/>
    <property type="match status" value="6"/>
</dbReference>
<feature type="region of interest" description="Disordered" evidence="7">
    <location>
        <begin position="4320"/>
        <end position="4344"/>
    </location>
</feature>
<feature type="domain" description="Fibronectin type-III" evidence="12">
    <location>
        <begin position="4430"/>
        <end position="4512"/>
    </location>
</feature>
<feature type="disulfide bond" evidence="6">
    <location>
        <begin position="724"/>
        <end position="733"/>
    </location>
</feature>
<feature type="region of interest" description="Disordered" evidence="7">
    <location>
        <begin position="5055"/>
        <end position="5080"/>
    </location>
</feature>
<keyword evidence="8" id="KW-0472">Membrane</keyword>
<dbReference type="Pfam" id="PF00041">
    <property type="entry name" value="fn3"/>
    <property type="match status" value="20"/>
</dbReference>
<feature type="domain" description="Fibronectin type-III" evidence="12">
    <location>
        <begin position="4340"/>
        <end position="4429"/>
    </location>
</feature>
<dbReference type="EMBL" id="CALNXI010000302">
    <property type="protein sequence ID" value="CAH3024382.1"/>
    <property type="molecule type" value="Genomic_DNA"/>
</dbReference>
<feature type="domain" description="Fibronectin type-III" evidence="12">
    <location>
        <begin position="2426"/>
        <end position="2519"/>
    </location>
</feature>
<dbReference type="CDD" id="cd00055">
    <property type="entry name" value="EGF_Lam"/>
    <property type="match status" value="10"/>
</dbReference>
<feature type="disulfide bond" evidence="6">
    <location>
        <begin position="968"/>
        <end position="980"/>
    </location>
</feature>
<dbReference type="Pfam" id="PF00053">
    <property type="entry name" value="EGF_laminin"/>
    <property type="match status" value="9"/>
</dbReference>
<feature type="domain" description="Laminin EGF-like" evidence="11">
    <location>
        <begin position="754"/>
        <end position="804"/>
    </location>
</feature>
<evidence type="ECO:0000256" key="5">
    <source>
        <dbReference type="PROSITE-ProRule" id="PRU00122"/>
    </source>
</evidence>
<organism evidence="14 15">
    <name type="scientific">Porites evermanni</name>
    <dbReference type="NCBI Taxonomy" id="104178"/>
    <lineage>
        <taxon>Eukaryota</taxon>
        <taxon>Metazoa</taxon>
        <taxon>Cnidaria</taxon>
        <taxon>Anthozoa</taxon>
        <taxon>Hexacorallia</taxon>
        <taxon>Scleractinia</taxon>
        <taxon>Fungiina</taxon>
        <taxon>Poritidae</taxon>
        <taxon>Porites</taxon>
    </lineage>
</organism>
<feature type="region of interest" description="Disordered" evidence="7">
    <location>
        <begin position="4236"/>
        <end position="4258"/>
    </location>
</feature>
<dbReference type="Gene3D" id="2.60.120.260">
    <property type="entry name" value="Galactose-binding domain-like"/>
    <property type="match status" value="1"/>
</dbReference>
<feature type="domain" description="Fibronectin type-III" evidence="12">
    <location>
        <begin position="4809"/>
        <end position="4905"/>
    </location>
</feature>
<dbReference type="InterPro" id="IPR001791">
    <property type="entry name" value="Laminin_G"/>
</dbReference>
<feature type="disulfide bond" evidence="6">
    <location>
        <begin position="988"/>
        <end position="997"/>
    </location>
</feature>
<evidence type="ECO:0000256" key="6">
    <source>
        <dbReference type="PROSITE-ProRule" id="PRU00460"/>
    </source>
</evidence>
<dbReference type="CDD" id="cd00110">
    <property type="entry name" value="LamG"/>
    <property type="match status" value="2"/>
</dbReference>
<feature type="domain" description="Laminin EGF-like" evidence="11">
    <location>
        <begin position="859"/>
        <end position="911"/>
    </location>
</feature>
<comment type="caution">
    <text evidence="6">Lacks conserved residue(s) required for the propagation of feature annotation.</text>
</comment>
<feature type="domain" description="Fibronectin type-III" evidence="12">
    <location>
        <begin position="3953"/>
        <end position="4055"/>
    </location>
</feature>
<feature type="domain" description="Fibronectin type-III" evidence="12">
    <location>
        <begin position="2046"/>
        <end position="2132"/>
    </location>
</feature>
<dbReference type="SUPFAM" id="SSF49785">
    <property type="entry name" value="Galactose-binding domain-like"/>
    <property type="match status" value="1"/>
</dbReference>
<feature type="domain" description="Laminin EGF-like" evidence="11">
    <location>
        <begin position="968"/>
        <end position="1015"/>
    </location>
</feature>
<evidence type="ECO:0000256" key="9">
    <source>
        <dbReference type="SAM" id="SignalP"/>
    </source>
</evidence>
<feature type="domain" description="Fibronectin type-III" evidence="12">
    <location>
        <begin position="4145"/>
        <end position="4248"/>
    </location>
</feature>
<dbReference type="SMART" id="SM00060">
    <property type="entry name" value="FN3"/>
    <property type="match status" value="31"/>
</dbReference>
<feature type="compositionally biased region" description="Polar residues" evidence="7">
    <location>
        <begin position="2594"/>
        <end position="2606"/>
    </location>
</feature>
<protein>
    <recommendedName>
        <fullName evidence="16">Usherin</fullName>
    </recommendedName>
</protein>
<feature type="domain" description="Laminin EGF-like" evidence="11">
    <location>
        <begin position="641"/>
        <end position="700"/>
    </location>
</feature>
<feature type="disulfide bond" evidence="6">
    <location>
        <begin position="1016"/>
        <end position="1028"/>
    </location>
</feature>
<gene>
    <name evidence="14" type="ORF">PEVE_00022761</name>
</gene>
<feature type="disulfide bond" evidence="5">
    <location>
        <begin position="1849"/>
        <end position="1876"/>
    </location>
</feature>
<accession>A0ABN8M8P9</accession>
<dbReference type="CDD" id="cd00063">
    <property type="entry name" value="FN3"/>
    <property type="match status" value="28"/>
</dbReference>
<feature type="compositionally biased region" description="Polar residues" evidence="7">
    <location>
        <begin position="4324"/>
        <end position="4337"/>
    </location>
</feature>
<feature type="domain" description="Laminin EGF-like" evidence="11">
    <location>
        <begin position="701"/>
        <end position="753"/>
    </location>
</feature>
<keyword evidence="15" id="KW-1185">Reference proteome</keyword>
<feature type="domain" description="Fibronectin type-III" evidence="12">
    <location>
        <begin position="3575"/>
        <end position="3673"/>
    </location>
</feature>
<dbReference type="PANTHER" id="PTHR46957">
    <property type="entry name" value="CYTOKINE RECEPTOR"/>
    <property type="match status" value="1"/>
</dbReference>
<dbReference type="PROSITE" id="PS50025">
    <property type="entry name" value="LAM_G_DOMAIN"/>
    <property type="match status" value="2"/>
</dbReference>
<feature type="disulfide bond" evidence="6">
    <location>
        <begin position="778"/>
        <end position="787"/>
    </location>
</feature>
<feature type="domain" description="Fibronectin type-III" evidence="12">
    <location>
        <begin position="1946"/>
        <end position="2045"/>
    </location>
</feature>
<dbReference type="Pfam" id="PF02210">
    <property type="entry name" value="Laminin_G_2"/>
    <property type="match status" value="2"/>
</dbReference>
<evidence type="ECO:0000256" key="8">
    <source>
        <dbReference type="SAM" id="Phobius"/>
    </source>
</evidence>
<dbReference type="Gene3D" id="2.60.40.10">
    <property type="entry name" value="Immunoglobulins"/>
    <property type="match status" value="31"/>
</dbReference>
<feature type="domain" description="Laminin EGF-like" evidence="11">
    <location>
        <begin position="805"/>
        <end position="858"/>
    </location>
</feature>
<feature type="domain" description="Fibronectin type-III" evidence="12">
    <location>
        <begin position="3674"/>
        <end position="3771"/>
    </location>
</feature>
<dbReference type="Pfam" id="PF00055">
    <property type="entry name" value="Laminin_N"/>
    <property type="match status" value="1"/>
</dbReference>
<feature type="disulfide bond" evidence="6">
    <location>
        <begin position="882"/>
        <end position="891"/>
    </location>
</feature>
<feature type="domain" description="Laminin EGF-like" evidence="11">
    <location>
        <begin position="1016"/>
        <end position="1065"/>
    </location>
</feature>
<keyword evidence="4 6" id="KW-0424">Laminin EGF-like domain</keyword>
<feature type="domain" description="Fibronectin type-III" evidence="12">
    <location>
        <begin position="4616"/>
        <end position="4720"/>
    </location>
</feature>
<dbReference type="PRINTS" id="PR00011">
    <property type="entry name" value="EGFLAMININ"/>
</dbReference>
<keyword evidence="8" id="KW-0812">Transmembrane</keyword>
<feature type="disulfide bond" evidence="6">
    <location>
        <begin position="671"/>
        <end position="680"/>
    </location>
</feature>
<evidence type="ECO:0008006" key="16">
    <source>
        <dbReference type="Google" id="ProtNLM"/>
    </source>
</evidence>
<evidence type="ECO:0000259" key="13">
    <source>
        <dbReference type="PROSITE" id="PS51117"/>
    </source>
</evidence>
<dbReference type="Gene3D" id="2.10.25.10">
    <property type="entry name" value="Laminin"/>
    <property type="match status" value="9"/>
</dbReference>
<feature type="domain" description="Fibronectin type-III" evidence="12">
    <location>
        <begin position="3863"/>
        <end position="3952"/>
    </location>
</feature>
<feature type="disulfide bond" evidence="6">
    <location>
        <begin position="1036"/>
        <end position="1045"/>
    </location>
</feature>
<proteinExistence type="predicted"/>
<dbReference type="InterPro" id="IPR002049">
    <property type="entry name" value="LE_dom"/>
</dbReference>
<dbReference type="SMART" id="SM00180">
    <property type="entry name" value="EGF_Lam"/>
    <property type="match status" value="10"/>
</dbReference>
<feature type="domain" description="Fibronectin type-III" evidence="12">
    <location>
        <begin position="1362"/>
        <end position="1456"/>
    </location>
</feature>
<dbReference type="InterPro" id="IPR008211">
    <property type="entry name" value="Laminin_N"/>
</dbReference>
<evidence type="ECO:0000259" key="12">
    <source>
        <dbReference type="PROSITE" id="PS50853"/>
    </source>
</evidence>
<evidence type="ECO:0000256" key="2">
    <source>
        <dbReference type="ARBA" id="ARBA00023157"/>
    </source>
</evidence>
<evidence type="ECO:0000256" key="4">
    <source>
        <dbReference type="ARBA" id="ARBA00023292"/>
    </source>
</evidence>
<dbReference type="SMART" id="SM00136">
    <property type="entry name" value="LamNT"/>
    <property type="match status" value="1"/>
</dbReference>
<name>A0ABN8M8P9_9CNID</name>
<feature type="domain" description="Fibronectin type-III" evidence="12">
    <location>
        <begin position="2801"/>
        <end position="2904"/>
    </location>
</feature>
<dbReference type="InterPro" id="IPR003961">
    <property type="entry name" value="FN3_dom"/>
</dbReference>
<dbReference type="Pfam" id="PF13385">
    <property type="entry name" value="Laminin_G_3"/>
    <property type="match status" value="1"/>
</dbReference>
<feature type="disulfide bond" evidence="6">
    <location>
        <begin position="829"/>
        <end position="838"/>
    </location>
</feature>
<feature type="domain" description="Fibronectin type-III" evidence="12">
    <location>
        <begin position="4516"/>
        <end position="4613"/>
    </location>
</feature>
<feature type="transmembrane region" description="Helical" evidence="8">
    <location>
        <begin position="5016"/>
        <end position="5039"/>
    </location>
</feature>
<feature type="domain" description="Fibronectin type-III" evidence="12">
    <location>
        <begin position="1254"/>
        <end position="1356"/>
    </location>
</feature>
<dbReference type="Gene3D" id="2.60.120.200">
    <property type="match status" value="3"/>
</dbReference>
<feature type="region of interest" description="Disordered" evidence="7">
    <location>
        <begin position="1344"/>
        <end position="1367"/>
    </location>
</feature>
<evidence type="ECO:0000259" key="11">
    <source>
        <dbReference type="PROSITE" id="PS50027"/>
    </source>
</evidence>
<feature type="domain" description="Fibronectin type-III" evidence="12">
    <location>
        <begin position="4249"/>
        <end position="4339"/>
    </location>
</feature>
<reference evidence="14 15" key="1">
    <citation type="submission" date="2022-05" db="EMBL/GenBank/DDBJ databases">
        <authorList>
            <consortium name="Genoscope - CEA"/>
            <person name="William W."/>
        </authorList>
    </citation>
    <scope>NUCLEOTIDE SEQUENCE [LARGE SCALE GENOMIC DNA]</scope>
</reference>
<feature type="domain" description="Fibronectin type-III" evidence="12">
    <location>
        <begin position="2610"/>
        <end position="2703"/>
    </location>
</feature>
<dbReference type="PROSITE" id="PS51117">
    <property type="entry name" value="LAMININ_NTER"/>
    <property type="match status" value="1"/>
</dbReference>
<feature type="domain" description="Fibronectin type-III" evidence="12">
    <location>
        <begin position="2233"/>
        <end position="2323"/>
    </location>
</feature>
<sequence length="5229" mass="569531">MSSNCRCIFHWKHIILILLSIWHLPSTSSQGYFPNLVDLAVLKPISSSSTCGTTSSKYCQSSTRASSLQICEERTCKFDCCSSCGDSKPVARDLAEFSSKQGVTQDGDPRNGSNVSSFRFQGNSVILPLRVPSINYVNPGFTVSVWIKQKARNKGTIISKDENAPPNFANVYQLVIQDYNLMFFYRPTTGNASVTMYNLLQSQSEKLQPDEWHLITVTVIDRGLSYYIDGELMNANYATLTGPISDQGGAMRIGQKYGGHDQYEGFMQDILMYDRALTNREAIELFTGVLPSAYVASNCRCPPTHPKINAAEPAKCLKNLEGNATDSVSRLADTAHPIEFATDGDTLSFWLSEITENATIDINLKYTGFQVFYIVLTFYGPLPGAITIERSTDSGSTFQPWQYFAEDCVASFNLQNNGPLSEPDSVNCIQYIKPLQSSREALTFQTEYPPPSGSNIPVRPFGQGCSNLYCSEKLLQFLKATHVRLHFVNHTLVQNPEHRYYGLERILVTGRCECFGHASTFFYIEGSGNQIGRCVCNCQPSTNTEGENCHRCKPLYNNKPFLRGDRDNANPCIKCECNDHANSCIYNQTLDTNPNSRTLGGGGVCIDCQHNTTGRYCEMCKEMFYRESGKSLKAGDVCTPCGCEGPGVQPGKLDCVKDDSNSSVLAGQCECKAYTVGRECDQCKDGFYDLKASHATGCVSCGCVLDGTQNRNISCDSSSGQCYCKDRVTGRTCNTCRSGYWGLSGQDALGCKTCDCDPFGTTPGSVNTCNSTTGQCSCKEGVIGRKCDQCADGYHTLTQNGCTSCNCSVEGTPPSLLDKCNKNTGVCSCKLNVEGNNCDRCKSGFFNLSQSNPQGCEQCACDTKGTVGGSGQCDQQSGNCTCKPLVIGQRCNQCKVGTFGLNQSNPNGCEPCNCFPKGTIDGDRKSPDELQCSSNGQCPCLSSVTGLRCDSCVSAYYWNPSGQGCVECRCNNDGSVGRNCNDTGYCTCKANIGGRQCDRCIADYYGFTATGSCIACNCSEAGSLLSQCDESGKCTCKQNVEGNKCDQCKSGTVNLQQNNKYGCSGAPSEQPAPFATVLSPRFIMLTWSPPDNPNGIIIRYELYRNGTQIYSGLNRTFNDTSLTPDTVYYYYIITYTESGSTRSLDDGRVYRTFQDAPGGISPPSITNILPRNVTASWQLPSSPNGRVIEYRLISTSSRSSVEVIHCRGIIFTCGVGGLVPYTVYNFSVEACTNGGCGRSNVTTIVTAPTLPDFQPSPNVTSFPGGKAVEVKWDEPPEPNGRVLRYELYMRSSPFQGVGTLKYNSNPAHDSNPVHFRKTNVTGLQPFTEYEFRVITTTAQVSGDRASDWTRHRTGEGTPLGESAMNPSASPFNSSAVLVSWSPPQNPQGIIIRYIIYKYQPPSNTTAVEATMATGSQRQGMVDQLQPYTEYKFTVRACNSYDCSGHSAAALARTKPSAPEGQSSPEVFSVDSSTVYLNWSQPQTPNGPLPPSYNVSRAYSALHHPPPLVTSGVHFPGLGYYKFPSGFVRAGAENNIELWFRTQYAFGLILFLVSDGSQTDMLAVQLRDGKPWLIFDSQDGPAAFTISQSVRFDDNQWHNVQINRKNRRGTLTVDSYSASQDSPGSTTVISADTGVYIGGLPPSFVFFRPNTGNSEILRHNFIGCLRGITSESQSLDWTSALEAVGVEPQRNGCPARDKKKAVFLRGGGYIEINRQTTDVLQSNIFSFTLNFRTQLSSGLLLFAHGATSWFAIQFADNQVATMYSTSSMHGNLTIQPSAGEICDGRWHNLTVTNFQVGQLNIKLDNKNDVTSGISNLLVQSVYVGGVPWGSQAERIARQAGVNVDTSFGGCIKVFSAASEIDYQSDVMDMYNADLDGCLPESTIPVSRQRGSCLPFNSSVVYSGKNEKFNDSSVETFTDYLYRVESYHAGTTGSAKSAWIATRSGQGAPTGLQAPIQLIPLPGGTEVRVTWAPPARPNGVLTEYRILSYRVHPRQAVPAEKVVSDTGVLNTTVSGLQPYTIYEIKIQAFTAGGSSVGPGKNVTTEESVPAGVQGPSAVRRPRELEVSWAGPAYPNGIIILYNLTVDGQRVYSGSDNNFTISNLEVYTEYALQLTACTRIGCAQGPVVRIRTGELPPEGVKTPRVIVRGRTEVEVNWEVPSILNGAIVRYEVLFATSDVLSAYVSKFNATPNVFSTVVRNLTAGTLYFVRVRPFTGGGGTFSNATQVRTHEDIPDDIPAPTVVALSPYALYVIILKPDKPNGIITRYELYQDSIVDPVLNETQLSNYTASGFTPYSRHTFRVRACTAQGCAYGAIAVAFTQEIAPNGTVTLTASIRNATAVNARWTRVAVPNGRLFYNLMIQGSFLVPGSAELRTEERVERGISVEEADKDFIYNGLIPFNNYTFWVNASNSVGFILSNNVTGSTPEGVPGGLKAPNVTVLSSTSVHVSWEPPALPNGIILGYGLHQSGVPTVLFSGLGFSFTVTNLQPFTIYEFRVNASTIAGSGFSPWSQASTFEDVPSSPDPPVFRDVASTSLTVKWDPPDPANGVLLHYVIYQNGTEIARVTGNITSYRVTGLQPFTVYVFRLSVCTAVGCSSSSDSAPQQTLESGPQGLSAPRLSSPTGRTVIIEWDPPAVPNGVILKYQIQRRLMSGGNPSVISEVNASLSRRYVDNTVQPLTTYHYRVIAFNSGPGDPSPYSNVTTGQGDPEGIAAPSVQALSPYAINVKWTAPSVPNGNVTRYIIRVIHQQTSRNVTVNAAPFNVNVTSLDPYILYNVIVSACTIGGCGSSSPSQVRTHPAAPENQPAPIAQPLSQTKMSVSWDPPIRPNGLVEGYVLFRRTVEDLVTNNISSPTEYTQVYKVGARPGDRVFIDVLLGIYSLQQYKVTVTTAQGNTTSNPSLPYRTNPAPPLAGPTVNGTALNHTTLLITWYPPEIKQLRGAVVTYIVDIAESSLPGAPVSRVGQFPGNRTSVTVKNLKANTYYTFYVELNNGAGTFKSDAFRIRTLDGMPEGFGPPTLYTINSTTIRVSWSPPTNPNGNVILYKIYVNDTLWTNTSGDARQVLVSGLQPYTYYVIKVAVCTTHGCTMSNARAATTNSAAPTSFAAPRLRAGSTFIEVRWEPPSRPNGIMSGYQIFRRMVYQCPTSPPPQAKCTFIECRLSEQLCGVTCYNPGNQICCNGVLYSRDPAKTCCGTNYLRKNTPSDVCCGNTFHIQRSEYQCCHGDYIRVPSGSVCCRTSQGGRVVGQGNACCGDTPYNSGGSKVCVCGALYDPIPPRKCCGGSVVASAQVCCGDEVRGAAYDLESSNECCGTQYVPKATSLCCRGSTGDVVVYNYTSAADKSASSHKCCGKRRVDSSLSCCSEQGYNSSYQTCASKSSNGTVGCGMGTICNQTDANVAMCDRCDFDNTTLLCGYVPGYYDLSPTTAVPRVCATGFVEILNNRYNPNLRFYNDTNLSPHTLYDYYLVAINNVGNASSPVAQNRTLMGRPAGLSPPVAVAISSSEVRVTWTKPTTPNGVIGEYRLTRINGQTGQRRLVFSGLNMTFIDRALEPFTGYRYVIEACTTQCASAEMTSLIYTDQAAPAYVNATILLPVNYSAINVSWMTPPKPNGDIIRYNVSRVVNSTFKIRLNPNDKGLGMSLLIGGLQPYTNYTFEVIACTKVGCTASPLASTRTLQAPPEGVRAPNLTVTGSREIEATWTEPDILNGIIVKYSLFRGNLLVYNGTDVCYKNNEGKDVCTFEDKGNGLQPVTTYSYSVSATTGGGTTRSGVTTATTPESSPEAIPKPRLAVQSAYSILAEWDEPGQPNGNITGYAVVVNGTEYDVGLNKNRLITGLNPFTVYSVRVKACTAKGCGLGDREYATTNEAAPIGQGAPTLVAQEWNIVQISWSPPSSPNGIITRYEIYRRVGSSAPLVVCVTTQLTCLNSGLLGYTEYSYRVRVRNSAGSVDGPWRNVRTLEGPPQGISPPSLNVLNSTAIYVSWTTPSQPNGIVTHYEVRYREELQVPGNANITVAARVASNVRNITVNGLKPYTDYQFLIAAINNRREGTSAWAIAKTRQAPPADLRPVQADKAADGKSMRLFWDEPGNPNGLITHYNLYQDGVQIYRGAPREYTVSRLIPYTSYEFQLEACTVAGCTRGRSQVIFSAEINPQGQAPPLIGFKNATAIQLTWKPPVVPNGVIIRYEIYRTVTAVQSRRKRAVAPSSLVYSTNDTNQTDYQYMDTGLMPYRSYSYFVRVVNKGGSTDSDQVTVTTDQAPPASMDAPRVTSVDAHSLNVSWTKPLEPNGVIQYYIVFRNGSVKHKKNELSFLDQGLDPYTVYSYTVEACSGGGCTESSPSSRRTSQAPPSGVHPPVLQALSPVAIRISWRMPEKPNGVITKYQLFQAGEDFRRYEGLAMSFDISNKEPYTKYSFYIKACTVAGCTQGPAAEVRTLEAKPEGLDAPTVTVGGSAFVRVEWNAPREPNGLILYYLITRNGSQVYNGTDLRFLDYAIAPFTVYAYVVTAVNSAARLSSPPGYSPPTNPGAPDNVSTATLEVLSPTSMKATWSVPGKPNGVITKYEVLYSFKGAQGNAQVRNAGLAKELTLTGLQPYTEYEVRIRACTKEGCSTGEAASARTHEAPPEGQSPPDFPSLHITARRVLVNWNEPQKPNGFMLLYRIHRRGYSLSGNQQQVYGPVVSVANVTNGSVLEFNDTTVKPYFRYQYRIISANSVGETASDWSVVQTLSASPEQLRAPQVNRTHSFSLEVLIVEPGTPNGEIRNYILEVSGENKSEGLTTLREVSGLEPFTVYVLRVYVCTDGGCAVGPSVNWRTAEGAPAQFSAPRPVEINATTVVLEWDAPGKPNGNIQRYEVLYHESCAVGCPAGLPESGPNVGLSRRHVVRDLSPYTMYNFRIRVYNTLYSSLSDEQAVRTQASAPIVTNVRPRVNVSGFQVAVDWSESFILNGPLDTYELLENGLLTYEGPQNKRNLGTRNVGEYTYIAKATTLVQGRKITVTSPPSGTVQIQGEVAPGTTAPRTDSEEWYSSAWFIAVMALVAILILFILLALCLWRTSGNRTVYVRDREPLPPRTKLRSRPPSMSSLYTSSDRKNGSMIDMQPMPMPYYSSTTALYDSTERLNRLNEQYGSYRSGSGHKVPLDVSQDWDGYLKTYSRDRDSGLYDDEKLDYSDSEPSLHVFRPAERLLIKWGSGSKNCSHVNAQTETPNFENVCSQSDEYLHEFHLNCHPLLRKMTRNEQFDREG</sequence>
<feature type="domain" description="Fibronectin type-III" evidence="12">
    <location>
        <begin position="2521"/>
        <end position="2606"/>
    </location>
</feature>
<feature type="chain" id="PRO_5046533301" description="Usherin" evidence="9">
    <location>
        <begin position="30"/>
        <end position="5229"/>
    </location>
</feature>
<dbReference type="InterPro" id="IPR036116">
    <property type="entry name" value="FN3_sf"/>
</dbReference>
<feature type="domain" description="Fibronectin type-III" evidence="12">
    <location>
        <begin position="1159"/>
        <end position="1252"/>
    </location>
</feature>
<evidence type="ECO:0000256" key="1">
    <source>
        <dbReference type="ARBA" id="ARBA00004316"/>
    </source>
</evidence>
<feature type="domain" description="Laminin G" evidence="10">
    <location>
        <begin position="1698"/>
        <end position="1876"/>
    </location>
</feature>
<dbReference type="InterPro" id="IPR013320">
    <property type="entry name" value="ConA-like_dom_sf"/>
</dbReference>
<evidence type="ECO:0000313" key="15">
    <source>
        <dbReference type="Proteomes" id="UP001159427"/>
    </source>
</evidence>
<feature type="domain" description="Fibronectin type-III" evidence="12">
    <location>
        <begin position="3775"/>
        <end position="3862"/>
    </location>
</feature>
<feature type="compositionally biased region" description="Basic and acidic residues" evidence="7">
    <location>
        <begin position="1344"/>
        <end position="1354"/>
    </location>
</feature>
<feature type="domain" description="Fibronectin type-III" evidence="12">
    <location>
        <begin position="4056"/>
        <end position="4144"/>
    </location>
</feature>
<dbReference type="SMART" id="SM00282">
    <property type="entry name" value="LamG"/>
    <property type="match status" value="2"/>
</dbReference>
<dbReference type="SUPFAM" id="SSF49899">
    <property type="entry name" value="Concanavalin A-like lectins/glucanases"/>
    <property type="match status" value="3"/>
</dbReference>
<dbReference type="InterPro" id="IPR008979">
    <property type="entry name" value="Galactose-bd-like_sf"/>
</dbReference>
<dbReference type="Proteomes" id="UP001159427">
    <property type="component" value="Unassembled WGS sequence"/>
</dbReference>
<keyword evidence="8" id="KW-1133">Transmembrane helix</keyword>
<dbReference type="PROSITE" id="PS01248">
    <property type="entry name" value="EGF_LAM_1"/>
    <property type="match status" value="3"/>
</dbReference>
<keyword evidence="3" id="KW-0966">Cell projection</keyword>
<feature type="domain" description="Fibronectin type-III" evidence="12">
    <location>
        <begin position="3484"/>
        <end position="3574"/>
    </location>
</feature>
<evidence type="ECO:0000256" key="7">
    <source>
        <dbReference type="SAM" id="MobiDB-lite"/>
    </source>
</evidence>
<feature type="domain" description="Fibronectin type-III" evidence="12">
    <location>
        <begin position="3008"/>
        <end position="3097"/>
    </location>
</feature>
<dbReference type="InterPro" id="IPR013783">
    <property type="entry name" value="Ig-like_fold"/>
</dbReference>
<dbReference type="InterPro" id="IPR050713">
    <property type="entry name" value="RTP_Phos/Ushers"/>
</dbReference>
<comment type="caution">
    <text evidence="14">The sequence shown here is derived from an EMBL/GenBank/DDBJ whole genome shotgun (WGS) entry which is preliminary data.</text>
</comment>
<keyword evidence="9" id="KW-0732">Signal</keyword>
<feature type="domain" description="Fibronectin type-III" evidence="12">
    <location>
        <begin position="4721"/>
        <end position="4808"/>
    </location>
</feature>
<feature type="signal peptide" evidence="9">
    <location>
        <begin position="1"/>
        <end position="29"/>
    </location>
</feature>
<feature type="domain" description="Fibronectin type-III" evidence="12">
    <location>
        <begin position="1067"/>
        <end position="1158"/>
    </location>
</feature>
<dbReference type="PROSITE" id="PS50027">
    <property type="entry name" value="EGF_LAM_2"/>
    <property type="match status" value="7"/>
</dbReference>
<feature type="domain" description="Fibronectin type-III" evidence="12">
    <location>
        <begin position="2906"/>
        <end position="3004"/>
    </location>
</feature>
<feature type="compositionally biased region" description="Low complexity" evidence="7">
    <location>
        <begin position="4236"/>
        <end position="4247"/>
    </location>
</feature>
<feature type="domain" description="Laminin G" evidence="10">
    <location>
        <begin position="1509"/>
        <end position="1692"/>
    </location>
</feature>
<dbReference type="PANTHER" id="PTHR46957:SF7">
    <property type="entry name" value="USHERIN"/>
    <property type="match status" value="1"/>
</dbReference>
<feature type="domain" description="Fibronectin type-III" evidence="12">
    <location>
        <begin position="2133"/>
        <end position="2229"/>
    </location>
</feature>
<dbReference type="SUPFAM" id="SSF49265">
    <property type="entry name" value="Fibronectin type III"/>
    <property type="match status" value="21"/>
</dbReference>
<evidence type="ECO:0000259" key="10">
    <source>
        <dbReference type="PROSITE" id="PS50025"/>
    </source>
</evidence>
<comment type="subcellular location">
    <subcellularLocation>
        <location evidence="1">Cell projection</location>
    </subcellularLocation>
</comment>
<evidence type="ECO:0000313" key="14">
    <source>
        <dbReference type="EMBL" id="CAH3024382.1"/>
    </source>
</evidence>
<feature type="domain" description="Fibronectin type-III" evidence="12">
    <location>
        <begin position="2707"/>
        <end position="2799"/>
    </location>
</feature>
<dbReference type="PROSITE" id="PS50853">
    <property type="entry name" value="FN3"/>
    <property type="match status" value="30"/>
</dbReference>
<feature type="region of interest" description="Disordered" evidence="7">
    <location>
        <begin position="2594"/>
        <end position="2617"/>
    </location>
</feature>